<dbReference type="EMBL" id="SZQA01000037">
    <property type="protein sequence ID" value="TKK84110.1"/>
    <property type="molecule type" value="Genomic_DNA"/>
</dbReference>
<evidence type="ECO:0000256" key="1">
    <source>
        <dbReference type="SAM" id="Coils"/>
    </source>
</evidence>
<reference evidence="2 3" key="1">
    <citation type="submission" date="2019-04" db="EMBL/GenBank/DDBJ databases">
        <title>Herbidospora sp. NEAU-GS14.nov., a novel actinomycete isolated from soil.</title>
        <authorList>
            <person name="Han L."/>
        </authorList>
    </citation>
    <scope>NUCLEOTIDE SEQUENCE [LARGE SCALE GENOMIC DNA]</scope>
    <source>
        <strain evidence="2 3">NEAU-GS14</strain>
    </source>
</reference>
<organism evidence="2 3">
    <name type="scientific">Herbidospora galbida</name>
    <dbReference type="NCBI Taxonomy" id="2575442"/>
    <lineage>
        <taxon>Bacteria</taxon>
        <taxon>Bacillati</taxon>
        <taxon>Actinomycetota</taxon>
        <taxon>Actinomycetes</taxon>
        <taxon>Streptosporangiales</taxon>
        <taxon>Streptosporangiaceae</taxon>
        <taxon>Herbidospora</taxon>
    </lineage>
</organism>
<dbReference type="OrthoDB" id="4350157at2"/>
<dbReference type="GO" id="GO:0055070">
    <property type="term" value="P:copper ion homeostasis"/>
    <property type="evidence" value="ECO:0007669"/>
    <property type="project" value="InterPro"/>
</dbReference>
<name>A0A4U3M6J2_9ACTN</name>
<keyword evidence="3" id="KW-1185">Reference proteome</keyword>
<keyword evidence="1" id="KW-0175">Coiled coil</keyword>
<sequence length="334" mass="33547">MIDFRYHLVSIVAIFLALTVGIVLGSTVIQDPIIESTQVTAETLKKENLTLRAEMAAQQAREDGNNTFVGAATAELVERDLAGERVVVVEAPGAPTALRDPLREVLELAGATYTGRVSLTDGFLEPEQAGVVDGLATQLAPAGAAFPEGATPYDKAGTVLAAALVTNMRPQAGTVNTATSTVLSAFQEGGFIAVSGEPADRATLAIVVAPALPYEGETAETMNGAIVSVSGALDKAGLGTVMTGTTAASATGGVIAALLDSGEETSQVSSVDTLDLPSGRIVVVDALREQLGGQSGAYGIGSGATAFEPAPAVPAITPSVTPSATPSPVASSTG</sequence>
<dbReference type="Proteomes" id="UP000308705">
    <property type="component" value="Unassembled WGS sequence"/>
</dbReference>
<dbReference type="InterPro" id="IPR021522">
    <property type="entry name" value="MctB"/>
</dbReference>
<dbReference type="RefSeq" id="WP_137250578.1">
    <property type="nucleotide sequence ID" value="NZ_SZQA01000037.1"/>
</dbReference>
<gene>
    <name evidence="2" type="ORF">FDA94_30830</name>
</gene>
<evidence type="ECO:0000313" key="2">
    <source>
        <dbReference type="EMBL" id="TKK84110.1"/>
    </source>
</evidence>
<dbReference type="GO" id="GO:0016020">
    <property type="term" value="C:membrane"/>
    <property type="evidence" value="ECO:0007669"/>
    <property type="project" value="InterPro"/>
</dbReference>
<feature type="coiled-coil region" evidence="1">
    <location>
        <begin position="34"/>
        <end position="61"/>
    </location>
</feature>
<protein>
    <submittedName>
        <fullName evidence="2">Copper transporter</fullName>
    </submittedName>
</protein>
<comment type="caution">
    <text evidence="2">The sequence shown here is derived from an EMBL/GenBank/DDBJ whole genome shotgun (WGS) entry which is preliminary data.</text>
</comment>
<dbReference type="AlphaFoldDB" id="A0A4U3M6J2"/>
<accession>A0A4U3M6J2</accession>
<dbReference type="Pfam" id="PF11382">
    <property type="entry name" value="MctB"/>
    <property type="match status" value="1"/>
</dbReference>
<evidence type="ECO:0000313" key="3">
    <source>
        <dbReference type="Proteomes" id="UP000308705"/>
    </source>
</evidence>
<proteinExistence type="predicted"/>